<name>A0A0F9W4T8_9ZZZZ</name>
<comment type="caution">
    <text evidence="2">The sequence shown here is derived from an EMBL/GenBank/DDBJ whole genome shotgun (WGS) entry which is preliminary data.</text>
</comment>
<organism evidence="2">
    <name type="scientific">marine sediment metagenome</name>
    <dbReference type="NCBI Taxonomy" id="412755"/>
    <lineage>
        <taxon>unclassified sequences</taxon>
        <taxon>metagenomes</taxon>
        <taxon>ecological metagenomes</taxon>
    </lineage>
</organism>
<dbReference type="EMBL" id="LAZR01000001">
    <property type="protein sequence ID" value="KKO12266.1"/>
    <property type="molecule type" value="Genomic_DNA"/>
</dbReference>
<reference evidence="2" key="1">
    <citation type="journal article" date="2015" name="Nature">
        <title>Complex archaea that bridge the gap between prokaryotes and eukaryotes.</title>
        <authorList>
            <person name="Spang A."/>
            <person name="Saw J.H."/>
            <person name="Jorgensen S.L."/>
            <person name="Zaremba-Niedzwiedzka K."/>
            <person name="Martijn J."/>
            <person name="Lind A.E."/>
            <person name="van Eijk R."/>
            <person name="Schleper C."/>
            <person name="Guy L."/>
            <person name="Ettema T.J."/>
        </authorList>
    </citation>
    <scope>NUCLEOTIDE SEQUENCE</scope>
</reference>
<keyword evidence="1" id="KW-0812">Transmembrane</keyword>
<protein>
    <submittedName>
        <fullName evidence="2">Uncharacterized protein</fullName>
    </submittedName>
</protein>
<accession>A0A0F9W4T8</accession>
<dbReference type="AlphaFoldDB" id="A0A0F9W4T8"/>
<feature type="transmembrane region" description="Helical" evidence="1">
    <location>
        <begin position="16"/>
        <end position="37"/>
    </location>
</feature>
<gene>
    <name evidence="2" type="ORF">LCGC14_0002760</name>
</gene>
<keyword evidence="1" id="KW-0472">Membrane</keyword>
<keyword evidence="1" id="KW-1133">Transmembrane helix</keyword>
<sequence>MSEVWTSPGTWTHEQWLVVSILGFIVLAVVVVVYRLAKILRSVNTKRELPNLRPGRRPRR</sequence>
<proteinExistence type="predicted"/>
<evidence type="ECO:0000256" key="1">
    <source>
        <dbReference type="SAM" id="Phobius"/>
    </source>
</evidence>
<evidence type="ECO:0000313" key="2">
    <source>
        <dbReference type="EMBL" id="KKO12266.1"/>
    </source>
</evidence>